<dbReference type="SUPFAM" id="SSF81296">
    <property type="entry name" value="E set domains"/>
    <property type="match status" value="1"/>
</dbReference>
<dbReference type="Pfam" id="PF00728">
    <property type="entry name" value="Glyco_hydro_20"/>
    <property type="match status" value="1"/>
</dbReference>
<dbReference type="InterPro" id="IPR015882">
    <property type="entry name" value="HEX_bac_N"/>
</dbReference>
<dbReference type="SUPFAM" id="SSF51445">
    <property type="entry name" value="(Trans)glycosidases"/>
    <property type="match status" value="1"/>
</dbReference>
<keyword evidence="9" id="KW-0472">Membrane</keyword>
<dbReference type="GO" id="GO:0005975">
    <property type="term" value="P:carbohydrate metabolic process"/>
    <property type="evidence" value="ECO:0007669"/>
    <property type="project" value="InterPro"/>
</dbReference>
<keyword evidence="4" id="KW-0378">Hydrolase</keyword>
<comment type="similarity">
    <text evidence="2">Belongs to the glycosyl hydrolase 20 family.</text>
</comment>
<evidence type="ECO:0000256" key="6">
    <source>
        <dbReference type="ARBA" id="ARBA00030512"/>
    </source>
</evidence>
<dbReference type="Proteomes" id="UP000054560">
    <property type="component" value="Unassembled WGS sequence"/>
</dbReference>
<evidence type="ECO:0000256" key="7">
    <source>
        <dbReference type="ARBA" id="ARBA00033000"/>
    </source>
</evidence>
<dbReference type="Gene3D" id="3.20.20.80">
    <property type="entry name" value="Glycosidases"/>
    <property type="match status" value="1"/>
</dbReference>
<comment type="catalytic activity">
    <reaction evidence="1">
        <text>Hydrolysis of terminal non-reducing N-acetyl-D-hexosamine residues in N-acetyl-beta-D-hexosaminides.</text>
        <dbReference type="EC" id="3.2.1.52"/>
    </reaction>
</comment>
<feature type="active site" description="Proton donor" evidence="8">
    <location>
        <position position="541"/>
    </location>
</feature>
<evidence type="ECO:0000256" key="4">
    <source>
        <dbReference type="ARBA" id="ARBA00022801"/>
    </source>
</evidence>
<dbReference type="GeneID" id="25907174"/>
<dbReference type="PRINTS" id="PR00738">
    <property type="entry name" value="GLHYDRLASE20"/>
</dbReference>
<dbReference type="EMBL" id="KQ242082">
    <property type="protein sequence ID" value="KNC80980.1"/>
    <property type="molecule type" value="Genomic_DNA"/>
</dbReference>
<evidence type="ECO:0000256" key="9">
    <source>
        <dbReference type="SAM" id="Phobius"/>
    </source>
</evidence>
<dbReference type="InterPro" id="IPR015883">
    <property type="entry name" value="Glyco_hydro_20_cat"/>
</dbReference>
<dbReference type="AlphaFoldDB" id="A0A0L0FVV7"/>
<dbReference type="InterPro" id="IPR017853">
    <property type="entry name" value="GH"/>
</dbReference>
<evidence type="ECO:0000256" key="3">
    <source>
        <dbReference type="ARBA" id="ARBA00012663"/>
    </source>
</evidence>
<keyword evidence="9" id="KW-0812">Transmembrane</keyword>
<dbReference type="eggNOG" id="KOG2499">
    <property type="taxonomic scope" value="Eukaryota"/>
</dbReference>
<organism evidence="11 12">
    <name type="scientific">Sphaeroforma arctica JP610</name>
    <dbReference type="NCBI Taxonomy" id="667725"/>
    <lineage>
        <taxon>Eukaryota</taxon>
        <taxon>Ichthyosporea</taxon>
        <taxon>Ichthyophonida</taxon>
        <taxon>Sphaeroforma</taxon>
    </lineage>
</organism>
<reference evidence="11 12" key="1">
    <citation type="submission" date="2011-02" db="EMBL/GenBank/DDBJ databases">
        <title>The Genome Sequence of Sphaeroforma arctica JP610.</title>
        <authorList>
            <consortium name="The Broad Institute Genome Sequencing Platform"/>
            <person name="Russ C."/>
            <person name="Cuomo C."/>
            <person name="Young S.K."/>
            <person name="Zeng Q."/>
            <person name="Gargeya S."/>
            <person name="Alvarado L."/>
            <person name="Berlin A."/>
            <person name="Chapman S.B."/>
            <person name="Chen Z."/>
            <person name="Freedman E."/>
            <person name="Gellesch M."/>
            <person name="Goldberg J."/>
            <person name="Griggs A."/>
            <person name="Gujja S."/>
            <person name="Heilman E."/>
            <person name="Heiman D."/>
            <person name="Howarth C."/>
            <person name="Mehta T."/>
            <person name="Neiman D."/>
            <person name="Pearson M."/>
            <person name="Roberts A."/>
            <person name="Saif S."/>
            <person name="Shea T."/>
            <person name="Shenoy N."/>
            <person name="Sisk P."/>
            <person name="Stolte C."/>
            <person name="Sykes S."/>
            <person name="White J."/>
            <person name="Yandava C."/>
            <person name="Burger G."/>
            <person name="Gray M.W."/>
            <person name="Holland P.W.H."/>
            <person name="King N."/>
            <person name="Lang F.B.F."/>
            <person name="Roger A.J."/>
            <person name="Ruiz-Trillo I."/>
            <person name="Haas B."/>
            <person name="Nusbaum C."/>
            <person name="Birren B."/>
        </authorList>
    </citation>
    <scope>NUCLEOTIDE SEQUENCE [LARGE SCALE GENOMIC DNA]</scope>
    <source>
        <strain evidence="11 12">JP610</strain>
    </source>
</reference>
<name>A0A0L0FVV7_9EUKA</name>
<dbReference type="InterPro" id="IPR014756">
    <property type="entry name" value="Ig_E-set"/>
</dbReference>
<gene>
    <name evidence="11" type="ORF">SARC_06670</name>
</gene>
<evidence type="ECO:0000256" key="5">
    <source>
        <dbReference type="ARBA" id="ARBA00023295"/>
    </source>
</evidence>
<dbReference type="Gene3D" id="3.30.379.10">
    <property type="entry name" value="Chitobiase/beta-hexosaminidase domain 2-like"/>
    <property type="match status" value="1"/>
</dbReference>
<dbReference type="PANTHER" id="PTHR22600">
    <property type="entry name" value="BETA-HEXOSAMINIDASE"/>
    <property type="match status" value="1"/>
</dbReference>
<evidence type="ECO:0000256" key="2">
    <source>
        <dbReference type="ARBA" id="ARBA00006285"/>
    </source>
</evidence>
<dbReference type="EC" id="3.2.1.52" evidence="3"/>
<dbReference type="GO" id="GO:0016020">
    <property type="term" value="C:membrane"/>
    <property type="evidence" value="ECO:0007669"/>
    <property type="project" value="TreeGrafter"/>
</dbReference>
<dbReference type="SUPFAM" id="SSF55545">
    <property type="entry name" value="beta-N-acetylhexosaminidase-like domain"/>
    <property type="match status" value="1"/>
</dbReference>
<dbReference type="RefSeq" id="XP_014154882.1">
    <property type="nucleotide sequence ID" value="XM_014299407.1"/>
</dbReference>
<proteinExistence type="inferred from homology"/>
<evidence type="ECO:0000256" key="1">
    <source>
        <dbReference type="ARBA" id="ARBA00001231"/>
    </source>
</evidence>
<protein>
    <recommendedName>
        <fullName evidence="3">beta-N-acetylhexosaminidase</fullName>
        <ecNumber evidence="3">3.2.1.52</ecNumber>
    </recommendedName>
    <alternativeName>
        <fullName evidence="6">Beta-N-acetylhexosaminidase</fullName>
    </alternativeName>
    <alternativeName>
        <fullName evidence="7">N-acetyl-beta-glucosaminidase</fullName>
    </alternativeName>
</protein>
<dbReference type="Pfam" id="PF02838">
    <property type="entry name" value="Glyco_hydro_20b"/>
    <property type="match status" value="1"/>
</dbReference>
<dbReference type="InterPro" id="IPR004866">
    <property type="entry name" value="CHB/HEX_N_dom"/>
</dbReference>
<evidence type="ECO:0000259" key="10">
    <source>
        <dbReference type="SMART" id="SM01081"/>
    </source>
</evidence>
<dbReference type="GO" id="GO:0030203">
    <property type="term" value="P:glycosaminoglycan metabolic process"/>
    <property type="evidence" value="ECO:0007669"/>
    <property type="project" value="TreeGrafter"/>
</dbReference>
<dbReference type="SMART" id="SM01081">
    <property type="entry name" value="CHB_HEX"/>
    <property type="match status" value="1"/>
</dbReference>
<dbReference type="GO" id="GO:0004563">
    <property type="term" value="F:beta-N-acetylhexosaminidase activity"/>
    <property type="evidence" value="ECO:0007669"/>
    <property type="project" value="UniProtKB-EC"/>
</dbReference>
<feature type="domain" description="Chitobiase/beta-hexosaminidases N-terminal" evidence="10">
    <location>
        <begin position="54"/>
        <end position="218"/>
    </location>
</feature>
<dbReference type="Gene3D" id="2.60.40.290">
    <property type="match status" value="1"/>
</dbReference>
<dbReference type="GO" id="GO:0030247">
    <property type="term" value="F:polysaccharide binding"/>
    <property type="evidence" value="ECO:0007669"/>
    <property type="project" value="InterPro"/>
</dbReference>
<dbReference type="OrthoDB" id="428480at2759"/>
<keyword evidence="9" id="KW-1133">Transmembrane helix</keyword>
<keyword evidence="5" id="KW-0326">Glycosidase</keyword>
<dbReference type="InterPro" id="IPR029018">
    <property type="entry name" value="Hex-like_dom2"/>
</dbReference>
<feature type="transmembrane region" description="Helical" evidence="9">
    <location>
        <begin position="30"/>
        <end position="50"/>
    </location>
</feature>
<dbReference type="PANTHER" id="PTHR22600:SF57">
    <property type="entry name" value="BETA-N-ACETYLHEXOSAMINIDASE"/>
    <property type="match status" value="1"/>
</dbReference>
<dbReference type="STRING" id="667725.A0A0L0FVV7"/>
<accession>A0A0L0FVV7</accession>
<keyword evidence="12" id="KW-1185">Reference proteome</keyword>
<evidence type="ECO:0000256" key="8">
    <source>
        <dbReference type="PIRSR" id="PIRSR625705-1"/>
    </source>
</evidence>
<evidence type="ECO:0000313" key="11">
    <source>
        <dbReference type="EMBL" id="KNC80980.1"/>
    </source>
</evidence>
<dbReference type="InterPro" id="IPR012291">
    <property type="entry name" value="CBM2_carb-bd_dom_sf"/>
</dbReference>
<dbReference type="InterPro" id="IPR025705">
    <property type="entry name" value="Beta_hexosaminidase_sua/sub"/>
</dbReference>
<evidence type="ECO:0000313" key="12">
    <source>
        <dbReference type="Proteomes" id="UP000054560"/>
    </source>
</evidence>
<dbReference type="SUPFAM" id="SSF49384">
    <property type="entry name" value="Carbohydrate-binding domain"/>
    <property type="match status" value="1"/>
</dbReference>
<sequence>MKVHHHTVVRHKPTPPLTYKMIYPVRIDRLVIRSVMLQVLASVALAIGAAELASKLKITFDLHEATQPSRTCANADSGLCFMASIFIEYFGDDNMTEKDWAIHFSNIRMLMSNDNAEFNITHTTGDHHIITPTDAFEGFSVLREKHELVNEWEYWMLFQTDVMPKWYVVDRTGAAAVINNTNTETLGFYSTLFGDNVNGYDQLTKDTDGMRYITNEAQRLNATQLSDVRIIPKPLNTTRGSGQIDVNLGFNLLDTTLPEPMREAITLAFDKLGTSRAIQGHEVSVTVDPDGVSSHAAHEEGYEMILSRNGSFIRGYDVAGAFYGVMSLIGLIRLPETTIPEVAIIDAPRFATRGAFCDVARNFHSKAAVLRLLDVMAAYKLNHFHIHLSDDEGFRLAIPALPELTSIGSKRCYDPLETNCLTTQLGAGPYNSHTRQYYTVTEYVDILRYAAARNIEVITEIDMPGHSRAAVVSMSDNDEYRLHDPNDTSILRTVQFYGRESLLNPCVPGSRKWTQVVVAAVKDMYTQAGLEMHTWHYGGDEVINIYNRPGYTNVSDALKDSPFEKSPACKKRIEQRNISLNDITHVWGHDVSELLRDEDVTNMQAWSDGFKGRAHDEYSTYRTTVNLWETVFWGADASASEFNHLGHDVLLSCPDFTYFDMPYERNPKERGYYWASRSSNTRKVFGIAPENLPQTAEYTPQVSGEAYTVKSSDHMPDIKGITAGVWSETVRTDDQFEHMMFPRLLAIAERAWHRAEWELEYVPLQVYGNGTAYVDQAALQVDTEDFMEVLGSREMDKLAAMGIHFRVAPPGIKYTGRVLSANHDTPSASIEVDLGTGYLEYTRPLPLTDSSAVIKARAVHAGEYSRVIVLDVGECECATLIACRLNATSFENTFSCD</sequence>
<dbReference type="Pfam" id="PF03173">
    <property type="entry name" value="CHB_HEX"/>
    <property type="match status" value="1"/>
</dbReference>
<dbReference type="InterPro" id="IPR008965">
    <property type="entry name" value="CBM2/CBM3_carb-bd_dom_sf"/>
</dbReference>